<gene>
    <name evidence="1" type="ORF">NQ176_g3801</name>
</gene>
<evidence type="ECO:0000313" key="2">
    <source>
        <dbReference type="Proteomes" id="UP001143910"/>
    </source>
</evidence>
<dbReference type="EMBL" id="JANJQO010000372">
    <property type="protein sequence ID" value="KAJ2978470.1"/>
    <property type="molecule type" value="Genomic_DNA"/>
</dbReference>
<dbReference type="Proteomes" id="UP001143910">
    <property type="component" value="Unassembled WGS sequence"/>
</dbReference>
<accession>A0ACC1NGK9</accession>
<comment type="caution">
    <text evidence="1">The sequence shown here is derived from an EMBL/GenBank/DDBJ whole genome shotgun (WGS) entry which is preliminary data.</text>
</comment>
<evidence type="ECO:0000313" key="1">
    <source>
        <dbReference type="EMBL" id="KAJ2978470.1"/>
    </source>
</evidence>
<proteinExistence type="predicted"/>
<name>A0ACC1NGK9_9HYPO</name>
<protein>
    <submittedName>
        <fullName evidence="1">Uncharacterized protein</fullName>
    </submittedName>
</protein>
<organism evidence="1 2">
    <name type="scientific">Zarea fungicola</name>
    <dbReference type="NCBI Taxonomy" id="93591"/>
    <lineage>
        <taxon>Eukaryota</taxon>
        <taxon>Fungi</taxon>
        <taxon>Dikarya</taxon>
        <taxon>Ascomycota</taxon>
        <taxon>Pezizomycotina</taxon>
        <taxon>Sordariomycetes</taxon>
        <taxon>Hypocreomycetidae</taxon>
        <taxon>Hypocreales</taxon>
        <taxon>Cordycipitaceae</taxon>
        <taxon>Zarea</taxon>
    </lineage>
</organism>
<keyword evidence="2" id="KW-1185">Reference proteome</keyword>
<sequence>MLKSGFIALAAVLAGVSANQLSVTIYNHGDCTEPSQVIQPLVDGYKQNQCYNYVWEGSNSAQITYCYGSSCACTFYGNSDCSGQSVRLRTNQCASHGGGWQSYKCSSLG</sequence>
<reference evidence="1" key="1">
    <citation type="submission" date="2022-08" db="EMBL/GenBank/DDBJ databases">
        <title>Genome Sequence of Lecanicillium fungicola.</title>
        <authorList>
            <person name="Buettner E."/>
        </authorList>
    </citation>
    <scope>NUCLEOTIDE SEQUENCE</scope>
    <source>
        <strain evidence="1">Babe33</strain>
    </source>
</reference>